<evidence type="ECO:0000313" key="5">
    <source>
        <dbReference type="Proteomes" id="UP000053201"/>
    </source>
</evidence>
<dbReference type="RefSeq" id="XP_016608955.1">
    <property type="nucleotide sequence ID" value="XM_016752264.1"/>
</dbReference>
<sequence>MLHIVPLTTAVPSTARRLFSRLLTTSVAASQLPALKLFNSAVRRQRKTAIVSQGQEYSYGQLLEDAVALRNRVGHGKEIDLTSSRRIAFLFPRSYEYVVAQWGVWSAGAVAVPLCTSHPVPELDYTLTDAEADTVIFHPSFRNRIEPLREKLRSLNWIELDDIPVRNTIDDVQFDQVPFLNSNGALIIYTSGTTGKPKGVLTTHANIEAQVESLLEAWKWTEDDKIIHVLPLHHVHGLINVLTCALWAGATCEFLEPFNADATWQRWMSEKKDLSLFMAVPTIYSKLAHAYHSMSPEEQTKATEACRPFRLMVSGSAALPETVFAEWERISGHRLLERYGMTEIGMALGNPYEGPRIPGTVGRPFPGVQVRIENEHGQNVVDQPDEAGELVIGGPQVFKEYWNKPEATRKEKVNGWFRTGDIVSRSQDGVFRILGRASVDIIKTGGYKVSALDIEREMLEHSAFRDVAVVGLPSEEWGEVVGAMVVLRQGHTIELSDLREFLKERLASYKIPRVLKVVDELPRNAMGKVNKKALRALF</sequence>
<evidence type="ECO:0000259" key="3">
    <source>
        <dbReference type="Pfam" id="PF13193"/>
    </source>
</evidence>
<proteinExistence type="inferred from homology"/>
<dbReference type="VEuPathDB" id="FungiDB:SPPG_04016"/>
<dbReference type="STRING" id="645134.A0A0L0HHH9"/>
<reference evidence="4 5" key="1">
    <citation type="submission" date="2009-08" db="EMBL/GenBank/DDBJ databases">
        <title>The Genome Sequence of Spizellomyces punctatus strain DAOM BR117.</title>
        <authorList>
            <consortium name="The Broad Institute Genome Sequencing Platform"/>
            <person name="Russ C."/>
            <person name="Cuomo C."/>
            <person name="Shea T."/>
            <person name="Young S.K."/>
            <person name="Zeng Q."/>
            <person name="Koehrsen M."/>
            <person name="Haas B."/>
            <person name="Borodovsky M."/>
            <person name="Guigo R."/>
            <person name="Alvarado L."/>
            <person name="Berlin A."/>
            <person name="Bochicchio J."/>
            <person name="Borenstein D."/>
            <person name="Chapman S."/>
            <person name="Chen Z."/>
            <person name="Engels R."/>
            <person name="Freedman E."/>
            <person name="Gellesch M."/>
            <person name="Goldberg J."/>
            <person name="Griggs A."/>
            <person name="Gujja S."/>
            <person name="Heiman D."/>
            <person name="Hepburn T."/>
            <person name="Howarth C."/>
            <person name="Jen D."/>
            <person name="Larson L."/>
            <person name="Lewis B."/>
            <person name="Mehta T."/>
            <person name="Park D."/>
            <person name="Pearson M."/>
            <person name="Roberts A."/>
            <person name="Saif S."/>
            <person name="Shenoy N."/>
            <person name="Sisk P."/>
            <person name="Stolte C."/>
            <person name="Sykes S."/>
            <person name="Thomson T."/>
            <person name="Walk T."/>
            <person name="White J."/>
            <person name="Yandava C."/>
            <person name="Burger G."/>
            <person name="Gray M.W."/>
            <person name="Holland P.W.H."/>
            <person name="King N."/>
            <person name="Lang F.B.F."/>
            <person name="Roger A.J."/>
            <person name="Ruiz-Trillo I."/>
            <person name="Lander E."/>
            <person name="Nusbaum C."/>
        </authorList>
    </citation>
    <scope>NUCLEOTIDE SEQUENCE [LARGE SCALE GENOMIC DNA]</scope>
    <source>
        <strain evidence="4 5">DAOM BR117</strain>
    </source>
</reference>
<dbReference type="GO" id="GO:0031956">
    <property type="term" value="F:medium-chain fatty acid-CoA ligase activity"/>
    <property type="evidence" value="ECO:0007669"/>
    <property type="project" value="TreeGrafter"/>
</dbReference>
<dbReference type="InterPro" id="IPR000873">
    <property type="entry name" value="AMP-dep_synth/lig_dom"/>
</dbReference>
<name>A0A0L0HHH9_SPIPD</name>
<dbReference type="PROSITE" id="PS00455">
    <property type="entry name" value="AMP_BINDING"/>
    <property type="match status" value="1"/>
</dbReference>
<dbReference type="eggNOG" id="KOG1176">
    <property type="taxonomic scope" value="Eukaryota"/>
</dbReference>
<dbReference type="CDD" id="cd05941">
    <property type="entry name" value="MCS"/>
    <property type="match status" value="1"/>
</dbReference>
<dbReference type="PANTHER" id="PTHR43201">
    <property type="entry name" value="ACYL-COA SYNTHETASE"/>
    <property type="match status" value="1"/>
</dbReference>
<dbReference type="Proteomes" id="UP000053201">
    <property type="component" value="Unassembled WGS sequence"/>
</dbReference>
<dbReference type="InParanoid" id="A0A0L0HHH9"/>
<evidence type="ECO:0000259" key="2">
    <source>
        <dbReference type="Pfam" id="PF00501"/>
    </source>
</evidence>
<dbReference type="Pfam" id="PF13193">
    <property type="entry name" value="AMP-binding_C"/>
    <property type="match status" value="1"/>
</dbReference>
<comment type="similarity">
    <text evidence="1">Belongs to the ATP-dependent AMP-binding enzyme family.</text>
</comment>
<dbReference type="InterPro" id="IPR045851">
    <property type="entry name" value="AMP-bd_C_sf"/>
</dbReference>
<keyword evidence="5" id="KW-1185">Reference proteome</keyword>
<protein>
    <recommendedName>
        <fullName evidence="6">O-succinylbenzoate-CoA ligase</fullName>
    </recommendedName>
</protein>
<dbReference type="GO" id="GO:0006631">
    <property type="term" value="P:fatty acid metabolic process"/>
    <property type="evidence" value="ECO:0007669"/>
    <property type="project" value="TreeGrafter"/>
</dbReference>
<dbReference type="PANTHER" id="PTHR43201:SF8">
    <property type="entry name" value="ACYL-COA SYNTHETASE FAMILY MEMBER 3"/>
    <property type="match status" value="1"/>
</dbReference>
<dbReference type="SUPFAM" id="SSF56801">
    <property type="entry name" value="Acetyl-CoA synthetase-like"/>
    <property type="match status" value="1"/>
</dbReference>
<dbReference type="Gene3D" id="3.40.50.12780">
    <property type="entry name" value="N-terminal domain of ligase-like"/>
    <property type="match status" value="1"/>
</dbReference>
<evidence type="ECO:0000313" key="4">
    <source>
        <dbReference type="EMBL" id="KND00916.1"/>
    </source>
</evidence>
<dbReference type="Gene3D" id="3.30.300.30">
    <property type="match status" value="1"/>
</dbReference>
<accession>A0A0L0HHH9</accession>
<dbReference type="GeneID" id="27687493"/>
<gene>
    <name evidence="4" type="ORF">SPPG_04016</name>
</gene>
<dbReference type="InterPro" id="IPR025110">
    <property type="entry name" value="AMP-bd_C"/>
</dbReference>
<organism evidence="4 5">
    <name type="scientific">Spizellomyces punctatus (strain DAOM BR117)</name>
    <dbReference type="NCBI Taxonomy" id="645134"/>
    <lineage>
        <taxon>Eukaryota</taxon>
        <taxon>Fungi</taxon>
        <taxon>Fungi incertae sedis</taxon>
        <taxon>Chytridiomycota</taxon>
        <taxon>Chytridiomycota incertae sedis</taxon>
        <taxon>Chytridiomycetes</taxon>
        <taxon>Spizellomycetales</taxon>
        <taxon>Spizellomycetaceae</taxon>
        <taxon>Spizellomyces</taxon>
    </lineage>
</organism>
<dbReference type="InterPro" id="IPR020845">
    <property type="entry name" value="AMP-binding_CS"/>
</dbReference>
<dbReference type="InterPro" id="IPR042099">
    <property type="entry name" value="ANL_N_sf"/>
</dbReference>
<evidence type="ECO:0000256" key="1">
    <source>
        <dbReference type="ARBA" id="ARBA00006432"/>
    </source>
</evidence>
<feature type="domain" description="AMP-dependent synthetase/ligase" evidence="2">
    <location>
        <begin position="39"/>
        <end position="402"/>
    </location>
</feature>
<feature type="domain" description="AMP-binding enzyme C-terminal" evidence="3">
    <location>
        <begin position="454"/>
        <end position="528"/>
    </location>
</feature>
<dbReference type="Pfam" id="PF00501">
    <property type="entry name" value="AMP-binding"/>
    <property type="match status" value="1"/>
</dbReference>
<evidence type="ECO:0008006" key="6">
    <source>
        <dbReference type="Google" id="ProtNLM"/>
    </source>
</evidence>
<dbReference type="OMA" id="IYEYYGM"/>
<dbReference type="OrthoDB" id="2962993at2759"/>
<dbReference type="EMBL" id="KQ257455">
    <property type="protein sequence ID" value="KND00916.1"/>
    <property type="molecule type" value="Genomic_DNA"/>
</dbReference>
<dbReference type="AlphaFoldDB" id="A0A0L0HHH9"/>